<proteinExistence type="predicted"/>
<feature type="transmembrane region" description="Helical" evidence="1">
    <location>
        <begin position="20"/>
        <end position="42"/>
    </location>
</feature>
<dbReference type="RefSeq" id="WP_012243057.1">
    <property type="nucleotide sequence ID" value="NZ_JACAOE010000001.1"/>
</dbReference>
<name>A0A553IGY6_ACHLA</name>
<accession>A0A553IGY6</accession>
<protein>
    <recommendedName>
        <fullName evidence="4">ATPase dynein-related AAA domain-containing protein</fullName>
    </recommendedName>
</protein>
<dbReference type="Proteomes" id="UP000315938">
    <property type="component" value="Unassembled WGS sequence"/>
</dbReference>
<dbReference type="EMBL" id="VKID01000001">
    <property type="protein sequence ID" value="TRX99461.1"/>
    <property type="molecule type" value="Genomic_DNA"/>
</dbReference>
<dbReference type="InterPro" id="IPR027417">
    <property type="entry name" value="P-loop_NTPase"/>
</dbReference>
<keyword evidence="1" id="KW-1133">Transmembrane helix</keyword>
<feature type="transmembrane region" description="Helical" evidence="1">
    <location>
        <begin position="54"/>
        <end position="78"/>
    </location>
</feature>
<dbReference type="Gene3D" id="3.40.50.300">
    <property type="entry name" value="P-loop containing nucleotide triphosphate hydrolases"/>
    <property type="match status" value="1"/>
</dbReference>
<keyword evidence="1" id="KW-0812">Transmembrane</keyword>
<dbReference type="GeneID" id="41339259"/>
<evidence type="ECO:0000313" key="3">
    <source>
        <dbReference type="Proteomes" id="UP000315938"/>
    </source>
</evidence>
<dbReference type="AlphaFoldDB" id="A0A553IGY6"/>
<sequence length="497" mass="58313">MDHFSNWVVEFFKTFFLDLWYLISGFFTGIYNLFIGYPIEYYHYLMDKSINFNLIDWILSIGFIIIFILLYVMTWLIIVQLVKRYFRFAKIEFDKMTLLNQMNMLERKVRDATVIHVEGPKLNLNDSKGKPKLATGSRFTKLNLIDDKYKYTVLPTLMTNKDKLSLSEIVTHFINYASSHHNIYYSEKIASTFIAGLATSKILILEGISGTGKTSLPYVFGKFIKNDASIISVQPSWRDRFEMMGYYNEFTKKFNETEFLTSLYDASYRTDINLIVLDEMNLARVEYYFADFLSLLELPNSDEWLIEVVPEQLIGDPMHLKEGQLQIPKNVWFIGTANNDDSTFGITDKVYDRASSIVMNEKAKPFKGQMLDRINISYDYLDELFKTAYKEHEISNKNLVALEKLDEFISETFQITFGNRIMNQLYKFIPIYVACGRSEIEGIDYIIARKIIRKFETLNLPFLKNELETLLQLFDQLFGKNQLKESKDMILKFIKQI</sequence>
<evidence type="ECO:0008006" key="4">
    <source>
        <dbReference type="Google" id="ProtNLM"/>
    </source>
</evidence>
<comment type="caution">
    <text evidence="2">The sequence shown here is derived from an EMBL/GenBank/DDBJ whole genome shotgun (WGS) entry which is preliminary data.</text>
</comment>
<evidence type="ECO:0000256" key="1">
    <source>
        <dbReference type="SAM" id="Phobius"/>
    </source>
</evidence>
<organism evidence="2 3">
    <name type="scientific">Acholeplasma laidlawii</name>
    <dbReference type="NCBI Taxonomy" id="2148"/>
    <lineage>
        <taxon>Bacteria</taxon>
        <taxon>Bacillati</taxon>
        <taxon>Mycoplasmatota</taxon>
        <taxon>Mollicutes</taxon>
        <taxon>Acholeplasmatales</taxon>
        <taxon>Acholeplasmataceae</taxon>
        <taxon>Acholeplasma</taxon>
    </lineage>
</organism>
<keyword evidence="1" id="KW-0472">Membrane</keyword>
<dbReference type="SUPFAM" id="SSF52540">
    <property type="entry name" value="P-loop containing nucleoside triphosphate hydrolases"/>
    <property type="match status" value="1"/>
</dbReference>
<gene>
    <name evidence="2" type="ORF">FNV44_00020</name>
</gene>
<evidence type="ECO:0000313" key="2">
    <source>
        <dbReference type="EMBL" id="TRX99461.1"/>
    </source>
</evidence>
<reference evidence="2 3" key="1">
    <citation type="submission" date="2019-07" db="EMBL/GenBank/DDBJ databases">
        <title>Genome sequence of Acholeplasma laidlawii strain with increased resistance to erythromycin.</title>
        <authorList>
            <person name="Medvedeva E.S."/>
            <person name="Baranova N.B."/>
            <person name="Siniagina M.N."/>
            <person name="Mouzykantov A."/>
            <person name="Chernova O.A."/>
            <person name="Chernov V.M."/>
        </authorList>
    </citation>
    <scope>NUCLEOTIDE SEQUENCE [LARGE SCALE GENOMIC DNA]</scope>
    <source>
        <strain evidence="2 3">PG8REry</strain>
    </source>
</reference>